<keyword evidence="1" id="KW-1133">Transmembrane helix</keyword>
<feature type="domain" description="FecR protein" evidence="2">
    <location>
        <begin position="192"/>
        <end position="276"/>
    </location>
</feature>
<dbReference type="InterPro" id="IPR032508">
    <property type="entry name" value="FecR_C"/>
</dbReference>
<dbReference type="OrthoDB" id="772265at2"/>
<dbReference type="PANTHER" id="PTHR30273:SF2">
    <property type="entry name" value="PROTEIN FECR"/>
    <property type="match status" value="1"/>
</dbReference>
<dbReference type="GO" id="GO:0016989">
    <property type="term" value="F:sigma factor antagonist activity"/>
    <property type="evidence" value="ECO:0007669"/>
    <property type="project" value="TreeGrafter"/>
</dbReference>
<gene>
    <name evidence="4" type="ORF">D1164_07875</name>
</gene>
<evidence type="ECO:0000313" key="4">
    <source>
        <dbReference type="EMBL" id="RIH65578.1"/>
    </source>
</evidence>
<protein>
    <submittedName>
        <fullName evidence="4">DUF4974 domain-containing protein</fullName>
    </submittedName>
</protein>
<keyword evidence="1" id="KW-0812">Transmembrane</keyword>
<evidence type="ECO:0000256" key="1">
    <source>
        <dbReference type="SAM" id="Phobius"/>
    </source>
</evidence>
<keyword evidence="5" id="KW-1185">Reference proteome</keyword>
<dbReference type="PANTHER" id="PTHR30273">
    <property type="entry name" value="PERIPLASMIC SIGNAL SENSOR AND SIGMA FACTOR ACTIVATOR FECR-RELATED"/>
    <property type="match status" value="1"/>
</dbReference>
<dbReference type="Gene3D" id="3.55.50.30">
    <property type="match status" value="1"/>
</dbReference>
<feature type="domain" description="Protein FecR C-terminal" evidence="3">
    <location>
        <begin position="318"/>
        <end position="387"/>
    </location>
</feature>
<dbReference type="InterPro" id="IPR006860">
    <property type="entry name" value="FecR"/>
</dbReference>
<dbReference type="EMBL" id="QWET01000005">
    <property type="protein sequence ID" value="RIH65578.1"/>
    <property type="molecule type" value="Genomic_DNA"/>
</dbReference>
<dbReference type="RefSeq" id="WP_119349420.1">
    <property type="nucleotide sequence ID" value="NZ_QWET01000005.1"/>
</dbReference>
<dbReference type="InterPro" id="IPR012373">
    <property type="entry name" value="Ferrdict_sens_TM"/>
</dbReference>
<evidence type="ECO:0000313" key="5">
    <source>
        <dbReference type="Proteomes" id="UP000266441"/>
    </source>
</evidence>
<evidence type="ECO:0000259" key="2">
    <source>
        <dbReference type="Pfam" id="PF04773"/>
    </source>
</evidence>
<dbReference type="Proteomes" id="UP000266441">
    <property type="component" value="Unassembled WGS sequence"/>
</dbReference>
<keyword evidence="1" id="KW-0472">Membrane</keyword>
<comment type="caution">
    <text evidence="4">The sequence shown here is derived from an EMBL/GenBank/DDBJ whole genome shotgun (WGS) entry which is preliminary data.</text>
</comment>
<sequence length="389" mass="45173">MDNINRHLRISKLIAKSVGGDIGKESREELDSWLNESPENLELFNKIKEDKNFKEWEDIYYRFGEKQSWKKMEPKLKKGRSPNIWTIAAKFAAVMLLPLAIYLLFQLEKQQEVIEQPATVVQFEPGQPKALLLLDNGESLELENRDTLVNLNAGSTNIRIVDNKIEYTNRLKRTHKTQYNTIQIPHRGEFFLVLSDGTKVWLNASTTMRYPVSFDDETREVELTGEAYFEVHPDAEKPFIVKTNSVKVEVLGTHFNVKAYPDDALSQTTLSQGKVKVISEDKELVLLPDQQANYILEGNQLSVKNVDASVFTSWKDGKFMYVDESISYILNDLRKWYDFEDLYEDESLKRVRFSVNVNRYENLNEFLKIIEATGKMKFKIEGEKIIIHN</sequence>
<organism evidence="4 5">
    <name type="scientific">Mariniphaga sediminis</name>
    <dbReference type="NCBI Taxonomy" id="1628158"/>
    <lineage>
        <taxon>Bacteria</taxon>
        <taxon>Pseudomonadati</taxon>
        <taxon>Bacteroidota</taxon>
        <taxon>Bacteroidia</taxon>
        <taxon>Marinilabiliales</taxon>
        <taxon>Prolixibacteraceae</taxon>
        <taxon>Mariniphaga</taxon>
    </lineage>
</organism>
<dbReference type="AlphaFoldDB" id="A0A399D2X9"/>
<proteinExistence type="predicted"/>
<feature type="transmembrane region" description="Helical" evidence="1">
    <location>
        <begin position="84"/>
        <end position="105"/>
    </location>
</feature>
<reference evidence="4 5" key="1">
    <citation type="journal article" date="2015" name="Int. J. Syst. Evol. Microbiol.">
        <title>Mariniphaga sediminis sp. nov., isolated from coastal sediment.</title>
        <authorList>
            <person name="Wang F.Q."/>
            <person name="Shen Q.Y."/>
            <person name="Chen G.J."/>
            <person name="Du Z.J."/>
        </authorList>
    </citation>
    <scope>NUCLEOTIDE SEQUENCE [LARGE SCALE GENOMIC DNA]</scope>
    <source>
        <strain evidence="4 5">SY21</strain>
    </source>
</reference>
<dbReference type="FunFam" id="2.60.120.1440:FF:000001">
    <property type="entry name" value="Putative anti-sigma factor"/>
    <property type="match status" value="1"/>
</dbReference>
<dbReference type="Pfam" id="PF16344">
    <property type="entry name" value="FecR_C"/>
    <property type="match status" value="1"/>
</dbReference>
<evidence type="ECO:0000259" key="3">
    <source>
        <dbReference type="Pfam" id="PF16344"/>
    </source>
</evidence>
<name>A0A399D2X9_9BACT</name>
<accession>A0A399D2X9</accession>
<dbReference type="Gene3D" id="2.60.120.1440">
    <property type="match status" value="1"/>
</dbReference>
<dbReference type="Pfam" id="PF04773">
    <property type="entry name" value="FecR"/>
    <property type="match status" value="1"/>
</dbReference>